<name>A0ABZ1IN65_9ACTN</name>
<organism evidence="7 8">
    <name type="scientific">Streptomyces nigra</name>
    <dbReference type="NCBI Taxonomy" id="1827580"/>
    <lineage>
        <taxon>Bacteria</taxon>
        <taxon>Bacillati</taxon>
        <taxon>Actinomycetota</taxon>
        <taxon>Actinomycetes</taxon>
        <taxon>Kitasatosporales</taxon>
        <taxon>Streptomycetaceae</taxon>
        <taxon>Streptomyces</taxon>
    </lineage>
</organism>
<dbReference type="Proteomes" id="UP001622690">
    <property type="component" value="Chromosome"/>
</dbReference>
<evidence type="ECO:0000256" key="6">
    <source>
        <dbReference type="SAM" id="Phobius"/>
    </source>
</evidence>
<dbReference type="PANTHER" id="PTHR30213:SF0">
    <property type="entry name" value="UPF0761 MEMBRANE PROTEIN YIHY"/>
    <property type="match status" value="1"/>
</dbReference>
<gene>
    <name evidence="7" type="ORF">OHU27_01790</name>
</gene>
<evidence type="ECO:0000256" key="1">
    <source>
        <dbReference type="ARBA" id="ARBA00004651"/>
    </source>
</evidence>
<feature type="transmembrane region" description="Helical" evidence="6">
    <location>
        <begin position="190"/>
        <end position="212"/>
    </location>
</feature>
<dbReference type="PIRSF" id="PIRSF035875">
    <property type="entry name" value="RNase_BN"/>
    <property type="match status" value="1"/>
</dbReference>
<dbReference type="PANTHER" id="PTHR30213">
    <property type="entry name" value="INNER MEMBRANE PROTEIN YHJD"/>
    <property type="match status" value="1"/>
</dbReference>
<evidence type="ECO:0000313" key="7">
    <source>
        <dbReference type="EMBL" id="WTO81213.1"/>
    </source>
</evidence>
<dbReference type="EMBL" id="CP108125">
    <property type="protein sequence ID" value="WTO81213.1"/>
    <property type="molecule type" value="Genomic_DNA"/>
</dbReference>
<feature type="transmembrane region" description="Helical" evidence="6">
    <location>
        <begin position="150"/>
        <end position="170"/>
    </location>
</feature>
<evidence type="ECO:0000256" key="2">
    <source>
        <dbReference type="ARBA" id="ARBA00022475"/>
    </source>
</evidence>
<dbReference type="NCBIfam" id="TIGR00765">
    <property type="entry name" value="yihY_not_rbn"/>
    <property type="match status" value="1"/>
</dbReference>
<evidence type="ECO:0000256" key="5">
    <source>
        <dbReference type="ARBA" id="ARBA00023136"/>
    </source>
</evidence>
<feature type="transmembrane region" description="Helical" evidence="6">
    <location>
        <begin position="224"/>
        <end position="245"/>
    </location>
</feature>
<evidence type="ECO:0000313" key="8">
    <source>
        <dbReference type="Proteomes" id="UP001622690"/>
    </source>
</evidence>
<proteinExistence type="predicted"/>
<keyword evidence="3 6" id="KW-0812">Transmembrane</keyword>
<comment type="subcellular location">
    <subcellularLocation>
        <location evidence="1">Cell membrane</location>
        <topology evidence="1">Multi-pass membrane protein</topology>
    </subcellularLocation>
</comment>
<feature type="transmembrane region" description="Helical" evidence="6">
    <location>
        <begin position="257"/>
        <end position="279"/>
    </location>
</feature>
<feature type="transmembrane region" description="Helical" evidence="6">
    <location>
        <begin position="104"/>
        <end position="126"/>
    </location>
</feature>
<keyword evidence="5 6" id="KW-0472">Membrane</keyword>
<sequence>MSAEPQPAPLPPPLANRVPRAWAPALRRTPASMWRDDISDYAAALTYYAILALLPALMVTVVAFSLIGPDTAEDFIGHVTDYAPGQAGGQLHDALARTLRSGSAAWTLLVAGAVSALWSASSYLAVFRRALHRMHGVDDHRSPWRTAPRILLTVLALLGLLLLSSLVLMLSGPVAEAAGRALGLDVMAAWAWTLLRWPLLLCLVALLVVTVFRTGPVQARARHLSLPGGALAATLWLAVSALFALYTSALSTYSRLYGSLAGVVVSLIWLWLSNLALLAGAQFTAELSRAENRDEPA</sequence>
<evidence type="ECO:0000256" key="3">
    <source>
        <dbReference type="ARBA" id="ARBA00022692"/>
    </source>
</evidence>
<keyword evidence="2" id="KW-1003">Cell membrane</keyword>
<keyword evidence="8" id="KW-1185">Reference proteome</keyword>
<dbReference type="InterPro" id="IPR017039">
    <property type="entry name" value="Virul_fac_BrkB"/>
</dbReference>
<accession>A0ABZ1IN65</accession>
<protein>
    <submittedName>
        <fullName evidence="7">YihY/virulence factor BrkB family protein</fullName>
    </submittedName>
</protein>
<reference evidence="7 8" key="1">
    <citation type="submission" date="2022-10" db="EMBL/GenBank/DDBJ databases">
        <title>The complete genomes of actinobacterial strains from the NBC collection.</title>
        <authorList>
            <person name="Joergensen T.S."/>
            <person name="Alvarez Arevalo M."/>
            <person name="Sterndorff E.B."/>
            <person name="Faurdal D."/>
            <person name="Vuksanovic O."/>
            <person name="Mourched A.-S."/>
            <person name="Charusanti P."/>
            <person name="Shaw S."/>
            <person name="Blin K."/>
            <person name="Weber T."/>
        </authorList>
    </citation>
    <scope>NUCLEOTIDE SEQUENCE [LARGE SCALE GENOMIC DNA]</scope>
    <source>
        <strain evidence="7 8">NBC_00206</strain>
    </source>
</reference>
<feature type="transmembrane region" description="Helical" evidence="6">
    <location>
        <begin position="45"/>
        <end position="67"/>
    </location>
</feature>
<dbReference type="Pfam" id="PF03631">
    <property type="entry name" value="Virul_fac_BrkB"/>
    <property type="match status" value="1"/>
</dbReference>
<dbReference type="RefSeq" id="WP_406256224.1">
    <property type="nucleotide sequence ID" value="NZ_CP108125.1"/>
</dbReference>
<evidence type="ECO:0000256" key="4">
    <source>
        <dbReference type="ARBA" id="ARBA00022989"/>
    </source>
</evidence>
<keyword evidence="4 6" id="KW-1133">Transmembrane helix</keyword>